<dbReference type="InterPro" id="IPR050950">
    <property type="entry name" value="HTH-type_LysR_regulators"/>
</dbReference>
<evidence type="ECO:0000256" key="1">
    <source>
        <dbReference type="ARBA" id="ARBA00009437"/>
    </source>
</evidence>
<dbReference type="SUPFAM" id="SSF46785">
    <property type="entry name" value="Winged helix' DNA-binding domain"/>
    <property type="match status" value="1"/>
</dbReference>
<dbReference type="InterPro" id="IPR036390">
    <property type="entry name" value="WH_DNA-bd_sf"/>
</dbReference>
<dbReference type="Pfam" id="PF00126">
    <property type="entry name" value="HTH_1"/>
    <property type="match status" value="1"/>
</dbReference>
<dbReference type="SUPFAM" id="SSF53850">
    <property type="entry name" value="Periplasmic binding protein-like II"/>
    <property type="match status" value="1"/>
</dbReference>
<accession>A0ABY7C134</accession>
<dbReference type="PROSITE" id="PS50931">
    <property type="entry name" value="HTH_LYSR"/>
    <property type="match status" value="1"/>
</dbReference>
<dbReference type="RefSeq" id="WP_268882233.1">
    <property type="nucleotide sequence ID" value="NZ_CP114029.1"/>
</dbReference>
<evidence type="ECO:0000259" key="5">
    <source>
        <dbReference type="PROSITE" id="PS50931"/>
    </source>
</evidence>
<dbReference type="InterPro" id="IPR000847">
    <property type="entry name" value="LysR_HTH_N"/>
</dbReference>
<dbReference type="Gene3D" id="3.40.190.10">
    <property type="entry name" value="Periplasmic binding protein-like II"/>
    <property type="match status" value="2"/>
</dbReference>
<evidence type="ECO:0000313" key="6">
    <source>
        <dbReference type="EMBL" id="WAP69802.1"/>
    </source>
</evidence>
<dbReference type="EMBL" id="CP114029">
    <property type="protein sequence ID" value="WAP69802.1"/>
    <property type="molecule type" value="Genomic_DNA"/>
</dbReference>
<evidence type="ECO:0000256" key="4">
    <source>
        <dbReference type="ARBA" id="ARBA00023163"/>
    </source>
</evidence>
<dbReference type="PANTHER" id="PTHR30419">
    <property type="entry name" value="HTH-TYPE TRANSCRIPTIONAL REGULATOR YBHD"/>
    <property type="match status" value="1"/>
</dbReference>
<keyword evidence="4" id="KW-0804">Transcription</keyword>
<dbReference type="Pfam" id="PF03466">
    <property type="entry name" value="LysR_substrate"/>
    <property type="match status" value="1"/>
</dbReference>
<dbReference type="InterPro" id="IPR005119">
    <property type="entry name" value="LysR_subst-bd"/>
</dbReference>
<dbReference type="Proteomes" id="UP001164020">
    <property type="component" value="Chromosome"/>
</dbReference>
<keyword evidence="7" id="KW-1185">Reference proteome</keyword>
<proteinExistence type="inferred from homology"/>
<keyword evidence="3" id="KW-0238">DNA-binding</keyword>
<organism evidence="6 7">
    <name type="scientific">Jiella pelagia</name>
    <dbReference type="NCBI Taxonomy" id="2986949"/>
    <lineage>
        <taxon>Bacteria</taxon>
        <taxon>Pseudomonadati</taxon>
        <taxon>Pseudomonadota</taxon>
        <taxon>Alphaproteobacteria</taxon>
        <taxon>Hyphomicrobiales</taxon>
        <taxon>Aurantimonadaceae</taxon>
        <taxon>Jiella</taxon>
    </lineage>
</organism>
<comment type="similarity">
    <text evidence="1">Belongs to the LysR transcriptional regulatory family.</text>
</comment>
<protein>
    <submittedName>
        <fullName evidence="6">LysR family transcriptional regulator</fullName>
    </submittedName>
</protein>
<gene>
    <name evidence="6" type="ORF">OH818_06275</name>
</gene>
<reference evidence="6" key="1">
    <citation type="submission" date="2022-12" db="EMBL/GenBank/DDBJ databases">
        <title>Jiella pelagia sp. nov., isolated from phosphonate enriched culture of Northwest Pacific surface seawater.</title>
        <authorList>
            <person name="Shin D.Y."/>
            <person name="Hwang C.Y."/>
        </authorList>
    </citation>
    <scope>NUCLEOTIDE SEQUENCE</scope>
    <source>
        <strain evidence="6">HL-NP1</strain>
    </source>
</reference>
<evidence type="ECO:0000256" key="2">
    <source>
        <dbReference type="ARBA" id="ARBA00023015"/>
    </source>
</evidence>
<dbReference type="InterPro" id="IPR036388">
    <property type="entry name" value="WH-like_DNA-bd_sf"/>
</dbReference>
<dbReference type="PANTHER" id="PTHR30419:SF8">
    <property type="entry name" value="NITROGEN ASSIMILATION TRANSCRIPTIONAL ACTIVATOR-RELATED"/>
    <property type="match status" value="1"/>
</dbReference>
<dbReference type="Gene3D" id="1.10.10.10">
    <property type="entry name" value="Winged helix-like DNA-binding domain superfamily/Winged helix DNA-binding domain"/>
    <property type="match status" value="1"/>
</dbReference>
<evidence type="ECO:0000313" key="7">
    <source>
        <dbReference type="Proteomes" id="UP001164020"/>
    </source>
</evidence>
<sequence>MTIGISVKLEVLMQISGILKSMLKLEAMRVFVSVVEAGSLGAAASRIGRSPAAVSMTLKQAEAEIGGPFFDADRKVRLTPLGTTVLRNSRRALEAHDAAIDEIGRFARGEEGSLRLASTPSIARRLLPSIVSAMLEKRPKLAFEVRDVDSQSVAELTAAGLVDFGIASLSSASRGLSVELLFEDHFRLVCHRDHPLASAGKPIALAALASHNFIHNGLCDAIDSQGVEQLSKTARLRARNVGALYGLIEAGLGVTILPALAVPLESRLASLPLADLDAMSRVYLMSREGEAISPVANIFKDMVRQSAATFNQERKPPAGAVQQAFRR</sequence>
<keyword evidence="2" id="KW-0805">Transcription regulation</keyword>
<name>A0ABY7C134_9HYPH</name>
<evidence type="ECO:0000256" key="3">
    <source>
        <dbReference type="ARBA" id="ARBA00023125"/>
    </source>
</evidence>
<feature type="domain" description="HTH lysR-type" evidence="5">
    <location>
        <begin position="23"/>
        <end position="79"/>
    </location>
</feature>